<reference evidence="1" key="1">
    <citation type="submission" date="2020-10" db="EMBL/GenBank/DDBJ databases">
        <authorList>
            <person name="Gilroy R."/>
        </authorList>
    </citation>
    <scope>NUCLEOTIDE SEQUENCE</scope>
    <source>
        <strain evidence="1">CHK193-30670</strain>
    </source>
</reference>
<dbReference type="AlphaFoldDB" id="A0A9D1LHQ1"/>
<proteinExistence type="predicted"/>
<evidence type="ECO:0000313" key="1">
    <source>
        <dbReference type="EMBL" id="HIU39985.1"/>
    </source>
</evidence>
<comment type="caution">
    <text evidence="1">The sequence shown here is derived from an EMBL/GenBank/DDBJ whole genome shotgun (WGS) entry which is preliminary data.</text>
</comment>
<protein>
    <submittedName>
        <fullName evidence="1">Uncharacterized protein</fullName>
    </submittedName>
</protein>
<gene>
    <name evidence="1" type="ORF">IAB68_01610</name>
</gene>
<name>A0A9D1LHQ1_9FIRM</name>
<dbReference type="InterPro" id="IPR036514">
    <property type="entry name" value="SGNH_hydro_sf"/>
</dbReference>
<reference evidence="1" key="2">
    <citation type="journal article" date="2021" name="PeerJ">
        <title>Extensive microbial diversity within the chicken gut microbiome revealed by metagenomics and culture.</title>
        <authorList>
            <person name="Gilroy R."/>
            <person name="Ravi A."/>
            <person name="Getino M."/>
            <person name="Pursley I."/>
            <person name="Horton D.L."/>
            <person name="Alikhan N.F."/>
            <person name="Baker D."/>
            <person name="Gharbi K."/>
            <person name="Hall N."/>
            <person name="Watson M."/>
            <person name="Adriaenssens E.M."/>
            <person name="Foster-Nyarko E."/>
            <person name="Jarju S."/>
            <person name="Secka A."/>
            <person name="Antonio M."/>
            <person name="Oren A."/>
            <person name="Chaudhuri R.R."/>
            <person name="La Ragione R."/>
            <person name="Hildebrand F."/>
            <person name="Pallen M.J."/>
        </authorList>
    </citation>
    <scope>NUCLEOTIDE SEQUENCE</scope>
    <source>
        <strain evidence="1">CHK193-30670</strain>
    </source>
</reference>
<dbReference type="Proteomes" id="UP000824074">
    <property type="component" value="Unassembled WGS sequence"/>
</dbReference>
<sequence length="228" mass="26427">MIYQSGSNNLMYQMQANPLGAVLDKNMRNRALELMSDNTTLHQVISNMENNIDNLLSINNEMEIYMLGLYVPKLFSSLAKHSNSFKIMSDFIEEFNYMVEALASKYMINYVDITPISKYYAKGGMDIHCTRKGHEALAKIMMNNILNNNDNNLIHVTEKTFNYDNTGLDGMINDAKKRQKTYDDALKNKDYDDTILKTFEDKDRESLCKSLIKEHQKEQKVYEIAKKL</sequence>
<evidence type="ECO:0000313" key="2">
    <source>
        <dbReference type="Proteomes" id="UP000824074"/>
    </source>
</evidence>
<dbReference type="SUPFAM" id="SSF52266">
    <property type="entry name" value="SGNH hydrolase"/>
    <property type="match status" value="1"/>
</dbReference>
<organism evidence="1 2">
    <name type="scientific">Candidatus Aphodocola excrementigallinarum</name>
    <dbReference type="NCBI Taxonomy" id="2840670"/>
    <lineage>
        <taxon>Bacteria</taxon>
        <taxon>Bacillati</taxon>
        <taxon>Bacillota</taxon>
        <taxon>Bacilli</taxon>
        <taxon>Candidatus Aphodocola</taxon>
    </lineage>
</organism>
<dbReference type="EMBL" id="DVMT01000016">
    <property type="protein sequence ID" value="HIU39985.1"/>
    <property type="molecule type" value="Genomic_DNA"/>
</dbReference>
<dbReference type="Gene3D" id="3.40.50.1110">
    <property type="entry name" value="SGNH hydrolase"/>
    <property type="match status" value="1"/>
</dbReference>
<accession>A0A9D1LHQ1</accession>